<evidence type="ECO:0000313" key="3">
    <source>
        <dbReference type="Proteomes" id="UP000483820"/>
    </source>
</evidence>
<dbReference type="GeneID" id="9805883"/>
<evidence type="ECO:0000313" key="2">
    <source>
        <dbReference type="EMBL" id="KAF1759394.1"/>
    </source>
</evidence>
<gene>
    <name evidence="2" type="ORF">GCK72_015861</name>
</gene>
<accession>A0A6A5GXS2</accession>
<feature type="coiled-coil region" evidence="1">
    <location>
        <begin position="69"/>
        <end position="131"/>
    </location>
</feature>
<dbReference type="Proteomes" id="UP000483820">
    <property type="component" value="Chromosome IV"/>
</dbReference>
<feature type="coiled-coil region" evidence="1">
    <location>
        <begin position="220"/>
        <end position="254"/>
    </location>
</feature>
<sequence length="265" mass="30873">MDNHESTKQLVYTLLERLANTLALVNDVAWNRGEAVQEPLSNTLQIWGVPEKLKAIREAPPTEQTELVEKFLVEEHKDVEQEVECMSEEIAGQKDLIKSSDCAVEAMEEKLDIEAEEIRRLQALLKKANDSIIDKDYVIGLLRDNIKDLKSTPEAQIQKKKALDGAKEIKNLKTEMRLEKKKYQERINYLLDKEMKEMKITGKKKPARLEILEQNDGVDYDLLVAKNLELEKKLKESQKDVQKKELEIKEMKEFITYKRQMAERF</sequence>
<comment type="caution">
    <text evidence="2">The sequence shown here is derived from an EMBL/GenBank/DDBJ whole genome shotgun (WGS) entry which is preliminary data.</text>
</comment>
<keyword evidence="1" id="KW-0175">Coiled coil</keyword>
<dbReference type="RefSeq" id="XP_003094848.2">
    <property type="nucleotide sequence ID" value="XM_003094800.2"/>
</dbReference>
<evidence type="ECO:0000256" key="1">
    <source>
        <dbReference type="SAM" id="Coils"/>
    </source>
</evidence>
<dbReference type="CTD" id="9805883"/>
<protein>
    <submittedName>
        <fullName evidence="2">Uncharacterized protein</fullName>
    </submittedName>
</protein>
<proteinExistence type="predicted"/>
<dbReference type="KEGG" id="crq:GCK72_015861"/>
<name>A0A6A5GXS2_CAERE</name>
<dbReference type="EMBL" id="WUAV01000004">
    <property type="protein sequence ID" value="KAF1759394.1"/>
    <property type="molecule type" value="Genomic_DNA"/>
</dbReference>
<organism evidence="2 3">
    <name type="scientific">Caenorhabditis remanei</name>
    <name type="common">Caenorhabditis vulgaris</name>
    <dbReference type="NCBI Taxonomy" id="31234"/>
    <lineage>
        <taxon>Eukaryota</taxon>
        <taxon>Metazoa</taxon>
        <taxon>Ecdysozoa</taxon>
        <taxon>Nematoda</taxon>
        <taxon>Chromadorea</taxon>
        <taxon>Rhabditida</taxon>
        <taxon>Rhabditina</taxon>
        <taxon>Rhabditomorpha</taxon>
        <taxon>Rhabditoidea</taxon>
        <taxon>Rhabditidae</taxon>
        <taxon>Peloderinae</taxon>
        <taxon>Caenorhabditis</taxon>
    </lineage>
</organism>
<dbReference type="AlphaFoldDB" id="A0A6A5GXS2"/>
<reference evidence="2 3" key="1">
    <citation type="submission" date="2019-12" db="EMBL/GenBank/DDBJ databases">
        <title>Chromosome-level assembly of the Caenorhabditis remanei genome.</title>
        <authorList>
            <person name="Teterina A.A."/>
            <person name="Willis J.H."/>
            <person name="Phillips P.C."/>
        </authorList>
    </citation>
    <scope>NUCLEOTIDE SEQUENCE [LARGE SCALE GENOMIC DNA]</scope>
    <source>
        <strain evidence="2 3">PX506</strain>
        <tissue evidence="2">Whole organism</tissue>
    </source>
</reference>